<dbReference type="Proteomes" id="UP000320672">
    <property type="component" value="Chromosome"/>
</dbReference>
<accession>A0A517MAZ2</accession>
<evidence type="ECO:0000313" key="2">
    <source>
        <dbReference type="Proteomes" id="UP000320672"/>
    </source>
</evidence>
<proteinExistence type="predicted"/>
<name>A0A517MAZ2_9BACT</name>
<dbReference type="EMBL" id="CP036262">
    <property type="protein sequence ID" value="QDS92021.1"/>
    <property type="molecule type" value="Genomic_DNA"/>
</dbReference>
<evidence type="ECO:0000313" key="1">
    <source>
        <dbReference type="EMBL" id="QDS92021.1"/>
    </source>
</evidence>
<dbReference type="AlphaFoldDB" id="A0A517MAZ2"/>
<dbReference type="KEGG" id="rml:FF011L_07570"/>
<keyword evidence="2" id="KW-1185">Reference proteome</keyword>
<reference evidence="1 2" key="1">
    <citation type="submission" date="2019-02" db="EMBL/GenBank/DDBJ databases">
        <title>Deep-cultivation of Planctomycetes and their phenomic and genomic characterization uncovers novel biology.</title>
        <authorList>
            <person name="Wiegand S."/>
            <person name="Jogler M."/>
            <person name="Boedeker C."/>
            <person name="Pinto D."/>
            <person name="Vollmers J."/>
            <person name="Rivas-Marin E."/>
            <person name="Kohn T."/>
            <person name="Peeters S.H."/>
            <person name="Heuer A."/>
            <person name="Rast P."/>
            <person name="Oberbeckmann S."/>
            <person name="Bunk B."/>
            <person name="Jeske O."/>
            <person name="Meyerdierks A."/>
            <person name="Storesund J.E."/>
            <person name="Kallscheuer N."/>
            <person name="Luecker S."/>
            <person name="Lage O.M."/>
            <person name="Pohl T."/>
            <person name="Merkel B.J."/>
            <person name="Hornburger P."/>
            <person name="Mueller R.-W."/>
            <person name="Bruemmer F."/>
            <person name="Labrenz M."/>
            <person name="Spormann A.M."/>
            <person name="Op den Camp H."/>
            <person name="Overmann J."/>
            <person name="Amann R."/>
            <person name="Jetten M.S.M."/>
            <person name="Mascher T."/>
            <person name="Medema M.H."/>
            <person name="Devos D.P."/>
            <person name="Kaster A.-K."/>
            <person name="Ovreas L."/>
            <person name="Rohde M."/>
            <person name="Galperin M.Y."/>
            <person name="Jogler C."/>
        </authorList>
    </citation>
    <scope>NUCLEOTIDE SEQUENCE [LARGE SCALE GENOMIC DNA]</scope>
    <source>
        <strain evidence="1 2">FF011L</strain>
    </source>
</reference>
<sequence length="245" mass="26854">MDEEPDVHFDIDALFGHMAADVDYNPEDELDWVFVLRSKDQGALEQVAQDLESDFTIEVQGSVEEIVDGKVTVGDPILTLSRVAAFTADDVKQIAAQVQAIADERSLTYAGVECYEAIDEDELFGWLAPEDAGWRLRGMTEVGLEENAELPWVFLAVAPSLDASTSIASALQEAGFSDRDDYDEADEEGDFAICVFVVGRNNELELDMASQKIAKIAESHGGKLLGVQFYTRDEVADVFGSGEEE</sequence>
<dbReference type="RefSeq" id="WP_145350182.1">
    <property type="nucleotide sequence ID" value="NZ_CP036262.1"/>
</dbReference>
<gene>
    <name evidence="1" type="ORF">FF011L_07570</name>
</gene>
<protein>
    <submittedName>
        <fullName evidence="1">Uncharacterized protein</fullName>
    </submittedName>
</protein>
<organism evidence="1 2">
    <name type="scientific">Roseimaritima multifibrata</name>
    <dbReference type="NCBI Taxonomy" id="1930274"/>
    <lineage>
        <taxon>Bacteria</taxon>
        <taxon>Pseudomonadati</taxon>
        <taxon>Planctomycetota</taxon>
        <taxon>Planctomycetia</taxon>
        <taxon>Pirellulales</taxon>
        <taxon>Pirellulaceae</taxon>
        <taxon>Roseimaritima</taxon>
    </lineage>
</organism>
<dbReference type="OrthoDB" id="292129at2"/>